<evidence type="ECO:0000313" key="9">
    <source>
        <dbReference type="Proteomes" id="UP001187531"/>
    </source>
</evidence>
<evidence type="ECO:0000313" key="8">
    <source>
        <dbReference type="EMBL" id="KAK2720629.1"/>
    </source>
</evidence>
<evidence type="ECO:0000256" key="2">
    <source>
        <dbReference type="ARBA" id="ARBA00004496"/>
    </source>
</evidence>
<dbReference type="AlphaFoldDB" id="A0AA88LC26"/>
<dbReference type="GO" id="GO:0005737">
    <property type="term" value="C:cytoplasm"/>
    <property type="evidence" value="ECO:0007669"/>
    <property type="project" value="UniProtKB-SubCell"/>
</dbReference>
<evidence type="ECO:0000256" key="4">
    <source>
        <dbReference type="ARBA" id="ARBA00022490"/>
    </source>
</evidence>
<comment type="subcellular location">
    <subcellularLocation>
        <location evidence="1">Cell membrane</location>
    </subcellularLocation>
    <subcellularLocation>
        <location evidence="2">Cytoplasm</location>
    </subcellularLocation>
</comment>
<keyword evidence="3" id="KW-1003">Cell membrane</keyword>
<dbReference type="PANTHER" id="PTHR45161:SF3">
    <property type="entry name" value="METHYL-ACCEPTING CHEMOTAXIS PROTEIN"/>
    <property type="match status" value="1"/>
</dbReference>
<keyword evidence="9" id="KW-1185">Reference proteome</keyword>
<feature type="region of interest" description="Disordered" evidence="7">
    <location>
        <begin position="1"/>
        <end position="108"/>
    </location>
</feature>
<evidence type="ECO:0000256" key="1">
    <source>
        <dbReference type="ARBA" id="ARBA00004236"/>
    </source>
</evidence>
<feature type="non-terminal residue" evidence="8">
    <location>
        <position position="1"/>
    </location>
</feature>
<feature type="compositionally biased region" description="Polar residues" evidence="7">
    <location>
        <begin position="35"/>
        <end position="50"/>
    </location>
</feature>
<dbReference type="GO" id="GO:0005886">
    <property type="term" value="C:plasma membrane"/>
    <property type="evidence" value="ECO:0007669"/>
    <property type="project" value="UniProtKB-SubCell"/>
</dbReference>
<dbReference type="EMBL" id="JAVRJZ010000007">
    <property type="protein sequence ID" value="KAK2720629.1"/>
    <property type="molecule type" value="Genomic_DNA"/>
</dbReference>
<evidence type="ECO:0000256" key="7">
    <source>
        <dbReference type="SAM" id="MobiDB-lite"/>
    </source>
</evidence>
<keyword evidence="4" id="KW-0963">Cytoplasm</keyword>
<protein>
    <submittedName>
        <fullName evidence="8">Uncharacterized protein</fullName>
    </submittedName>
</protein>
<accession>A0AA88LC26</accession>
<feature type="compositionally biased region" description="Basic and acidic residues" evidence="7">
    <location>
        <begin position="8"/>
        <end position="19"/>
    </location>
</feature>
<dbReference type="PANTHER" id="PTHR45161">
    <property type="entry name" value="CYTOSKELETON-ASSOCIATED PROTEIN 4"/>
    <property type="match status" value="1"/>
</dbReference>
<keyword evidence="5" id="KW-0597">Phosphoprotein</keyword>
<evidence type="ECO:0000256" key="3">
    <source>
        <dbReference type="ARBA" id="ARBA00022475"/>
    </source>
</evidence>
<dbReference type="Gene3D" id="2.60.120.10">
    <property type="entry name" value="Jelly Rolls"/>
    <property type="match status" value="1"/>
</dbReference>
<gene>
    <name evidence="8" type="ORF">QYM36_004503</name>
</gene>
<evidence type="ECO:0000256" key="6">
    <source>
        <dbReference type="ARBA" id="ARBA00023136"/>
    </source>
</evidence>
<name>A0AA88LC26_ARTSF</name>
<feature type="region of interest" description="Disordered" evidence="7">
    <location>
        <begin position="201"/>
        <end position="221"/>
    </location>
</feature>
<keyword evidence="6" id="KW-0472">Membrane</keyword>
<dbReference type="InterPro" id="IPR014710">
    <property type="entry name" value="RmlC-like_jellyroll"/>
</dbReference>
<comment type="caution">
    <text evidence="8">The sequence shown here is derived from an EMBL/GenBank/DDBJ whole genome shotgun (WGS) entry which is preliminary data.</text>
</comment>
<proteinExistence type="predicted"/>
<organism evidence="8 9">
    <name type="scientific">Artemia franciscana</name>
    <name type="common">Brine shrimp</name>
    <name type="synonym">Artemia sanfranciscana</name>
    <dbReference type="NCBI Taxonomy" id="6661"/>
    <lineage>
        <taxon>Eukaryota</taxon>
        <taxon>Metazoa</taxon>
        <taxon>Ecdysozoa</taxon>
        <taxon>Arthropoda</taxon>
        <taxon>Crustacea</taxon>
        <taxon>Branchiopoda</taxon>
        <taxon>Anostraca</taxon>
        <taxon>Artemiidae</taxon>
        <taxon>Artemia</taxon>
    </lineage>
</organism>
<feature type="compositionally biased region" description="Low complexity" evidence="7">
    <location>
        <begin position="202"/>
        <end position="220"/>
    </location>
</feature>
<evidence type="ECO:0000256" key="5">
    <source>
        <dbReference type="ARBA" id="ARBA00022553"/>
    </source>
</evidence>
<dbReference type="Proteomes" id="UP001187531">
    <property type="component" value="Unassembled WGS sequence"/>
</dbReference>
<reference evidence="8" key="1">
    <citation type="submission" date="2023-07" db="EMBL/GenBank/DDBJ databases">
        <title>Chromosome-level genome assembly of Artemia franciscana.</title>
        <authorList>
            <person name="Jo E."/>
        </authorList>
    </citation>
    <scope>NUCLEOTIDE SEQUENCE</scope>
    <source>
        <tissue evidence="8">Whole body</tissue>
    </source>
</reference>
<sequence length="415" mass="46990">KMRKHTRTSKDKQEDEAQTIKRWHSFHASSERRASAQSTEVPNRLTSSIVEYNRGTRSNRRASKGNCEAGSKSNQFLSPPPTNSPKRRFSMCFGKRSSSSNSGPRRENECLVLEPSEILIFDYPETQSSKIHPAQGQYSQQIHQRILPVPGHFPYYQGIGYAMDPSVMLRGHARMVESEDQYSRNDLHTLLIRGHSDLYAKSQRSSRGSDTSSAYSGSDTLHSIQSSIETEQDDIDLSGLKESLVDSDEEDDLADIGTVAVRDTIQLCLEKDPSDRTEEDIEILLEFTQQLKAFSNMTLCVRKDMCRVMRWKSLVLNLVSLVGGDFDSDNVLVMSELRMCLRKPQPPKKSYPRYRVDLLKNIETRNKNKTALSNKLSIIQLTESRPQRKSIISATALPDKLGQLITDSLMGRLLV</sequence>